<evidence type="ECO:0000313" key="1">
    <source>
        <dbReference type="EMBL" id="SPO42931.1"/>
    </source>
</evidence>
<dbReference type="RefSeq" id="XP_014659687.1">
    <property type="nucleotide sequence ID" value="XM_014804201.1"/>
</dbReference>
<name>A0A5C3FHC7_PSEA2</name>
<comment type="caution">
    <text evidence="1">The sequence shown here is derived from an EMBL/GenBank/DDBJ whole genome shotgun (WGS) entry which is preliminary data.</text>
</comment>
<accession>A0A5C3FHC7</accession>
<evidence type="ECO:0000313" key="2">
    <source>
        <dbReference type="Proteomes" id="UP000325008"/>
    </source>
</evidence>
<organism evidence="1 2">
    <name type="scientific">Pseudozyma antarctica</name>
    <name type="common">Yeast</name>
    <name type="synonym">Candida antarctica</name>
    <dbReference type="NCBI Taxonomy" id="84753"/>
    <lineage>
        <taxon>Eukaryota</taxon>
        <taxon>Fungi</taxon>
        <taxon>Dikarya</taxon>
        <taxon>Basidiomycota</taxon>
        <taxon>Ustilaginomycotina</taxon>
        <taxon>Ustilaginomycetes</taxon>
        <taxon>Ustilaginales</taxon>
        <taxon>Ustilaginaceae</taxon>
        <taxon>Moesziomyces</taxon>
    </lineage>
</organism>
<protein>
    <submittedName>
        <fullName evidence="1">Uncharacterized protein</fullName>
    </submittedName>
</protein>
<reference evidence="1" key="1">
    <citation type="submission" date="2018-03" db="EMBL/GenBank/DDBJ databases">
        <authorList>
            <person name="Guldener U."/>
        </authorList>
    </citation>
    <scope>NUCLEOTIDE SEQUENCE [LARGE SCALE GENOMIC DNA]</scope>
    <source>
        <strain evidence="1">ATCC34888</strain>
    </source>
</reference>
<proteinExistence type="predicted"/>
<dbReference type="Proteomes" id="UP000325008">
    <property type="component" value="Unassembled WGS sequence"/>
</dbReference>
<dbReference type="AlphaFoldDB" id="A0A5C3FHC7"/>
<sequence length="101" mass="10948">MLVEIGAAVCSNQRAWDALTKLASAAQSIEGARGFGHTELERAHPPASACRYDDRVARSSPNLLIQGSLAYEVQHAWFRAWLPATAVTLTAAEPGRIWTTD</sequence>
<keyword evidence="2" id="KW-1185">Reference proteome</keyword>
<dbReference type="EMBL" id="OOIQ01000001">
    <property type="protein sequence ID" value="SPO42931.1"/>
    <property type="molecule type" value="Genomic_DNA"/>
</dbReference>
<gene>
    <name evidence="1" type="ORF">PSANT_00615</name>
</gene>